<feature type="region of interest" description="Disordered" evidence="1">
    <location>
        <begin position="332"/>
        <end position="356"/>
    </location>
</feature>
<dbReference type="Proteomes" id="UP001235760">
    <property type="component" value="Unassembled WGS sequence"/>
</dbReference>
<organism evidence="2 3">
    <name type="scientific">Leptothrix discophora</name>
    <dbReference type="NCBI Taxonomy" id="89"/>
    <lineage>
        <taxon>Bacteria</taxon>
        <taxon>Pseudomonadati</taxon>
        <taxon>Pseudomonadota</taxon>
        <taxon>Betaproteobacteria</taxon>
        <taxon>Burkholderiales</taxon>
        <taxon>Sphaerotilaceae</taxon>
        <taxon>Leptothrix</taxon>
    </lineage>
</organism>
<reference evidence="2 3" key="1">
    <citation type="submission" date="2023-08" db="EMBL/GenBank/DDBJ databases">
        <authorList>
            <person name="Roldan D.M."/>
            <person name="Menes R.J."/>
        </authorList>
    </citation>
    <scope>NUCLEOTIDE SEQUENCE [LARGE SCALE GENOMIC DNA]</scope>
    <source>
        <strain evidence="2 3">CCM 2812</strain>
    </source>
</reference>
<dbReference type="RefSeq" id="WP_305749599.1">
    <property type="nucleotide sequence ID" value="NZ_JAUZEE010000004.1"/>
</dbReference>
<feature type="region of interest" description="Disordered" evidence="1">
    <location>
        <begin position="1"/>
        <end position="31"/>
    </location>
</feature>
<keyword evidence="3" id="KW-1185">Reference proteome</keyword>
<accession>A0ABT9G382</accession>
<sequence>MISFRDLFGRKRASPDAKADSAQDSEPPPSEVVIEGASSFAAGEHSERHEGYPVMAWEDVCDWLSRIESAAHQSAAWREAKRVWLLHMRCALGPSFRLRESKNVLLLSSLEPKVAGAALDYMERTLQRVASMLDGVARMPAAGQEVMIIFDDYESYYRYVSYYYPNAGEYAFSGGMHIDAGCSHYVTIKADLRLIEPVIAHEMTHGCLGHLPLPAWLNEGLAVNVERRLCRTPPTHTPQQLHARHLAFWRPRDIQDFWSGRSFLRPDDGNLLSYDLARLIVEQLSRPWEPFKQFVLAADGADAGSAAARQYLGVDLGEVVCVLLEQPSPAVPWGPDPGQWQGEPERGRFAGKSWRA</sequence>
<dbReference type="EMBL" id="JAUZEE010000004">
    <property type="protein sequence ID" value="MDP4300943.1"/>
    <property type="molecule type" value="Genomic_DNA"/>
</dbReference>
<evidence type="ECO:0000313" key="3">
    <source>
        <dbReference type="Proteomes" id="UP001235760"/>
    </source>
</evidence>
<gene>
    <name evidence="2" type="ORF">Q8X39_09880</name>
</gene>
<proteinExistence type="predicted"/>
<comment type="caution">
    <text evidence="2">The sequence shown here is derived from an EMBL/GenBank/DDBJ whole genome shotgun (WGS) entry which is preliminary data.</text>
</comment>
<name>A0ABT9G382_LEPDI</name>
<feature type="compositionally biased region" description="Basic and acidic residues" evidence="1">
    <location>
        <begin position="7"/>
        <end position="21"/>
    </location>
</feature>
<evidence type="ECO:0000313" key="2">
    <source>
        <dbReference type="EMBL" id="MDP4300943.1"/>
    </source>
</evidence>
<protein>
    <submittedName>
        <fullName evidence="2">Uncharacterized protein</fullName>
    </submittedName>
</protein>
<evidence type="ECO:0000256" key="1">
    <source>
        <dbReference type="SAM" id="MobiDB-lite"/>
    </source>
</evidence>